<keyword evidence="2" id="KW-0732">Signal</keyword>
<proteinExistence type="predicted"/>
<reference evidence="3 4" key="1">
    <citation type="journal article" date="2024" name="Nat. Commun.">
        <title>Phylogenomics reveals the evolutionary origins of lichenization in chlorophyte algae.</title>
        <authorList>
            <person name="Puginier C."/>
            <person name="Libourel C."/>
            <person name="Otte J."/>
            <person name="Skaloud P."/>
            <person name="Haon M."/>
            <person name="Grisel S."/>
            <person name="Petersen M."/>
            <person name="Berrin J.G."/>
            <person name="Delaux P.M."/>
            <person name="Dal Grande F."/>
            <person name="Keller J."/>
        </authorList>
    </citation>
    <scope>NUCLEOTIDE SEQUENCE [LARGE SCALE GENOMIC DNA]</scope>
    <source>
        <strain evidence="3 4">SAG 2145</strain>
    </source>
</reference>
<feature type="signal peptide" evidence="2">
    <location>
        <begin position="1"/>
        <end position="23"/>
    </location>
</feature>
<accession>A0AAW1RIY0</accession>
<organism evidence="3 4">
    <name type="scientific">Apatococcus lobatus</name>
    <dbReference type="NCBI Taxonomy" id="904363"/>
    <lineage>
        <taxon>Eukaryota</taxon>
        <taxon>Viridiplantae</taxon>
        <taxon>Chlorophyta</taxon>
        <taxon>core chlorophytes</taxon>
        <taxon>Trebouxiophyceae</taxon>
        <taxon>Chlorellales</taxon>
        <taxon>Chlorellaceae</taxon>
        <taxon>Apatococcus</taxon>
    </lineage>
</organism>
<evidence type="ECO:0000313" key="4">
    <source>
        <dbReference type="Proteomes" id="UP001438707"/>
    </source>
</evidence>
<feature type="chain" id="PRO_5044002229" evidence="2">
    <location>
        <begin position="24"/>
        <end position="278"/>
    </location>
</feature>
<name>A0AAW1RIY0_9CHLO</name>
<dbReference type="EMBL" id="JALJOS010000010">
    <property type="protein sequence ID" value="KAK9833609.1"/>
    <property type="molecule type" value="Genomic_DNA"/>
</dbReference>
<dbReference type="AlphaFoldDB" id="A0AAW1RIY0"/>
<evidence type="ECO:0000256" key="2">
    <source>
        <dbReference type="SAM" id="SignalP"/>
    </source>
</evidence>
<dbReference type="PROSITE" id="PS51257">
    <property type="entry name" value="PROKAR_LIPOPROTEIN"/>
    <property type="match status" value="1"/>
</dbReference>
<sequence>MLVHRLAALQAALLAVLASCVQAQLPPAPAPGPVLETGGDTVALAVQDGSCAGNGTFQGSGDFDGSGTFSAIESEITGNGTFSAESGYLAGAGVTCQANDSTVEIDDANSQIIGNGTVSGVGTFQTLNGTFNGNGTYSGQQITFTGAGTLAAPLGFLVGSGTIIGTQIFCTGPGSFEGNGSFIGTGSLTGDGAFDGNGDFTGTGTFVGVGECTGNVTALPSGSAVTTILPSSVAAAPQAGIPPLNYGREVTPGSYGTTTSMPLGSFSAPGSSGVGRRF</sequence>
<comment type="caution">
    <text evidence="3">The sequence shown here is derived from an EMBL/GenBank/DDBJ whole genome shotgun (WGS) entry which is preliminary data.</text>
</comment>
<dbReference type="Proteomes" id="UP001438707">
    <property type="component" value="Unassembled WGS sequence"/>
</dbReference>
<gene>
    <name evidence="3" type="ORF">WJX74_000428</name>
</gene>
<evidence type="ECO:0000256" key="1">
    <source>
        <dbReference type="SAM" id="MobiDB-lite"/>
    </source>
</evidence>
<evidence type="ECO:0000313" key="3">
    <source>
        <dbReference type="EMBL" id="KAK9833609.1"/>
    </source>
</evidence>
<keyword evidence="4" id="KW-1185">Reference proteome</keyword>
<protein>
    <submittedName>
        <fullName evidence="3">Uncharacterized protein</fullName>
    </submittedName>
</protein>
<feature type="region of interest" description="Disordered" evidence="1">
    <location>
        <begin position="257"/>
        <end position="278"/>
    </location>
</feature>